<reference evidence="1 2" key="2">
    <citation type="journal article" date="2022" name="Arch. Microbiol.">
        <title>Rhodococcus pseudokoreensis sp. nov. isolated from the rhizosphere of young M26 apple rootstocks.</title>
        <authorList>
            <person name="Kampfer P."/>
            <person name="Glaeser S.P."/>
            <person name="Blom J."/>
            <person name="Wolf J."/>
            <person name="Benning S."/>
            <person name="Schloter M."/>
            <person name="Neumann-Schaal M."/>
        </authorList>
    </citation>
    <scope>NUCLEOTIDE SEQUENCE [LARGE SCALE GENOMIC DNA]</scope>
    <source>
        <strain evidence="1 2">R79</strain>
    </source>
</reference>
<accession>A0A974WBK8</accession>
<dbReference type="EMBL" id="CP070619">
    <property type="protein sequence ID" value="QSE94190.1"/>
    <property type="molecule type" value="Genomic_DNA"/>
</dbReference>
<name>A0A974WBK8_9NOCA</name>
<dbReference type="Proteomes" id="UP000662986">
    <property type="component" value="Chromosome"/>
</dbReference>
<keyword evidence="2" id="KW-1185">Reference proteome</keyword>
<gene>
    <name evidence="1" type="ORF">JWS13_39125</name>
</gene>
<evidence type="ECO:0000313" key="2">
    <source>
        <dbReference type="Proteomes" id="UP000662986"/>
    </source>
</evidence>
<reference evidence="1 2" key="1">
    <citation type="journal article" date="2021" name="Microbiol. Resour. Announc.">
        <title>Complete Genome Sequences of Two Rhodococcus sp. Strains with Large and Linear Chromosomes, Isolated from Apple Rhizosphere.</title>
        <authorList>
            <person name="Benning S."/>
            <person name="Brugnone N."/>
            <person name="Siani R."/>
            <person name="Kublik S."/>
            <person name="Schloter M."/>
            <person name="Rad V."/>
        </authorList>
    </citation>
    <scope>NUCLEOTIDE SEQUENCE [LARGE SCALE GENOMIC DNA]</scope>
    <source>
        <strain evidence="1 2">R79</strain>
    </source>
</reference>
<evidence type="ECO:0000313" key="1">
    <source>
        <dbReference type="EMBL" id="QSE94190.1"/>
    </source>
</evidence>
<proteinExistence type="predicted"/>
<dbReference type="RefSeq" id="WP_206010622.1">
    <property type="nucleotide sequence ID" value="NZ_CP070619.1"/>
</dbReference>
<protein>
    <submittedName>
        <fullName evidence="1">Potassium transporter</fullName>
    </submittedName>
</protein>
<sequence>MDLQIKTETFGQDDQSWLASAHGTDTARNINISVATFTAGTHYPDGWLKSGLPLKKVAGGRYGLWSNGDTDPIEGHLFTATKVPAGATVVVGALLWHGAALVAKLPTSVNAAGQATARDIRYF</sequence>
<organism evidence="1 2">
    <name type="scientific">Rhodococcus pseudokoreensis</name>
    <dbReference type="NCBI Taxonomy" id="2811421"/>
    <lineage>
        <taxon>Bacteria</taxon>
        <taxon>Bacillati</taxon>
        <taxon>Actinomycetota</taxon>
        <taxon>Actinomycetes</taxon>
        <taxon>Mycobacteriales</taxon>
        <taxon>Nocardiaceae</taxon>
        <taxon>Rhodococcus</taxon>
    </lineage>
</organism>